<feature type="region of interest" description="Disordered" evidence="1">
    <location>
        <begin position="67"/>
        <end position="100"/>
    </location>
</feature>
<evidence type="ECO:0000313" key="3">
    <source>
        <dbReference type="Proteomes" id="UP000078542"/>
    </source>
</evidence>
<evidence type="ECO:0000313" key="2">
    <source>
        <dbReference type="EMBL" id="KYN02338.1"/>
    </source>
</evidence>
<sequence>MKIRIRQTCQEITLDVLQRVRVSFHNRINKCIEVNGRAFEHFRQHLRYTPTHAHTRTYARTHVRTHARTHARTRARANSQAGDGKGNHLIKAPRRHTNPTVRPPRGACWITLTPAVFRLFELNAFHPGLVFVLTLKIVLKVKMVTVLRYQGLLKYLKQF</sequence>
<keyword evidence="3" id="KW-1185">Reference proteome</keyword>
<reference evidence="2 3" key="1">
    <citation type="submission" date="2016-03" db="EMBL/GenBank/DDBJ databases">
        <title>Cyphomyrmex costatus WGS genome.</title>
        <authorList>
            <person name="Nygaard S."/>
            <person name="Hu H."/>
            <person name="Boomsma J."/>
            <person name="Zhang G."/>
        </authorList>
    </citation>
    <scope>NUCLEOTIDE SEQUENCE [LARGE SCALE GENOMIC DNA]</scope>
    <source>
        <strain evidence="2">MS0001</strain>
        <tissue evidence="2">Whole body</tissue>
    </source>
</reference>
<dbReference type="EMBL" id="KQ977488">
    <property type="protein sequence ID" value="KYN02338.1"/>
    <property type="molecule type" value="Genomic_DNA"/>
</dbReference>
<organism evidence="2 3">
    <name type="scientific">Cyphomyrmex costatus</name>
    <dbReference type="NCBI Taxonomy" id="456900"/>
    <lineage>
        <taxon>Eukaryota</taxon>
        <taxon>Metazoa</taxon>
        <taxon>Ecdysozoa</taxon>
        <taxon>Arthropoda</taxon>
        <taxon>Hexapoda</taxon>
        <taxon>Insecta</taxon>
        <taxon>Pterygota</taxon>
        <taxon>Neoptera</taxon>
        <taxon>Endopterygota</taxon>
        <taxon>Hymenoptera</taxon>
        <taxon>Apocrita</taxon>
        <taxon>Aculeata</taxon>
        <taxon>Formicoidea</taxon>
        <taxon>Formicidae</taxon>
        <taxon>Myrmicinae</taxon>
        <taxon>Cyphomyrmex</taxon>
    </lineage>
</organism>
<accession>A0A151IIC5</accession>
<protein>
    <submittedName>
        <fullName evidence="2">Uncharacterized protein</fullName>
    </submittedName>
</protein>
<evidence type="ECO:0000256" key="1">
    <source>
        <dbReference type="SAM" id="MobiDB-lite"/>
    </source>
</evidence>
<dbReference type="AlphaFoldDB" id="A0A151IIC5"/>
<proteinExistence type="predicted"/>
<name>A0A151IIC5_9HYME</name>
<gene>
    <name evidence="2" type="ORF">ALC62_06843</name>
</gene>
<dbReference type="Proteomes" id="UP000078542">
    <property type="component" value="Unassembled WGS sequence"/>
</dbReference>